<protein>
    <submittedName>
        <fullName evidence="2">Uncharacterized protein</fullName>
    </submittedName>
</protein>
<accession>A0AAJ1WS91</accession>
<sequence>MKNKCKNVWLKSGVLMVSGMLAIAGFNVTPHASAAPVAEKKVVNKEILSVGSGKHMQYTIAEFKRDVTGDKVKDVITLIGQKEFMQDGWNEKLYLRVVDGKSHKKVKVEVGNGGYEPSVKFKDFNGDHITDIQIRLFSGATGHSPIENYYYTVGKGSLSEIKN</sequence>
<reference evidence="2 3" key="1">
    <citation type="submission" date="2023-07" db="EMBL/GenBank/DDBJ databases">
        <title>Genomic Encyclopedia of Type Strains, Phase IV (KMG-IV): sequencing the most valuable type-strain genomes for metagenomic binning, comparative biology and taxonomic classification.</title>
        <authorList>
            <person name="Goeker M."/>
        </authorList>
    </citation>
    <scope>NUCLEOTIDE SEQUENCE [LARGE SCALE GENOMIC DNA]</scope>
    <source>
        <strain evidence="2 3">DSM 46876</strain>
    </source>
</reference>
<dbReference type="EMBL" id="JAUSUV010000005">
    <property type="protein sequence ID" value="MDQ0417113.1"/>
    <property type="molecule type" value="Genomic_DNA"/>
</dbReference>
<dbReference type="Proteomes" id="UP001238450">
    <property type="component" value="Unassembled WGS sequence"/>
</dbReference>
<feature type="chain" id="PRO_5042607344" evidence="1">
    <location>
        <begin position="35"/>
        <end position="163"/>
    </location>
</feature>
<evidence type="ECO:0000256" key="1">
    <source>
        <dbReference type="SAM" id="SignalP"/>
    </source>
</evidence>
<comment type="caution">
    <text evidence="2">The sequence shown here is derived from an EMBL/GenBank/DDBJ whole genome shotgun (WGS) entry which is preliminary data.</text>
</comment>
<proteinExistence type="predicted"/>
<keyword evidence="3" id="KW-1185">Reference proteome</keyword>
<name>A0AAJ1WS91_9BACL</name>
<dbReference type="RefSeq" id="WP_307251892.1">
    <property type="nucleotide sequence ID" value="NZ_JAUSUV010000005.1"/>
</dbReference>
<evidence type="ECO:0000313" key="2">
    <source>
        <dbReference type="EMBL" id="MDQ0417113.1"/>
    </source>
</evidence>
<gene>
    <name evidence="2" type="ORF">J2Z48_001285</name>
</gene>
<keyword evidence="1" id="KW-0732">Signal</keyword>
<dbReference type="AlphaFoldDB" id="A0AAJ1WS91"/>
<organism evidence="2 3">
    <name type="scientific">Croceifilum oryzae</name>
    <dbReference type="NCBI Taxonomy" id="1553429"/>
    <lineage>
        <taxon>Bacteria</taxon>
        <taxon>Bacillati</taxon>
        <taxon>Bacillota</taxon>
        <taxon>Bacilli</taxon>
        <taxon>Bacillales</taxon>
        <taxon>Thermoactinomycetaceae</taxon>
        <taxon>Croceifilum</taxon>
    </lineage>
</organism>
<feature type="signal peptide" evidence="1">
    <location>
        <begin position="1"/>
        <end position="34"/>
    </location>
</feature>
<evidence type="ECO:0000313" key="3">
    <source>
        <dbReference type="Proteomes" id="UP001238450"/>
    </source>
</evidence>